<evidence type="ECO:0000256" key="6">
    <source>
        <dbReference type="SAM" id="Phobius"/>
    </source>
</evidence>
<dbReference type="InterPro" id="IPR036259">
    <property type="entry name" value="MFS_trans_sf"/>
</dbReference>
<dbReference type="AlphaFoldDB" id="A0AA35M6W5"/>
<evidence type="ECO:0000313" key="8">
    <source>
        <dbReference type="Proteomes" id="UP001160390"/>
    </source>
</evidence>
<evidence type="ECO:0000256" key="3">
    <source>
        <dbReference type="ARBA" id="ARBA00022692"/>
    </source>
</evidence>
<keyword evidence="8" id="KW-1185">Reference proteome</keyword>
<evidence type="ECO:0000313" key="7">
    <source>
        <dbReference type="EMBL" id="CAI6091672.1"/>
    </source>
</evidence>
<evidence type="ECO:0000256" key="4">
    <source>
        <dbReference type="ARBA" id="ARBA00022989"/>
    </source>
</evidence>
<keyword evidence="5 6" id="KW-0472">Membrane</keyword>
<dbReference type="EMBL" id="CABFNP030001192">
    <property type="protein sequence ID" value="CAI6091672.1"/>
    <property type="molecule type" value="Genomic_DNA"/>
</dbReference>
<name>A0AA35M6W5_9HYPO</name>
<feature type="transmembrane region" description="Helical" evidence="6">
    <location>
        <begin position="277"/>
        <end position="296"/>
    </location>
</feature>
<dbReference type="Proteomes" id="UP001160390">
    <property type="component" value="Unassembled WGS sequence"/>
</dbReference>
<dbReference type="InterPro" id="IPR011701">
    <property type="entry name" value="MFS"/>
</dbReference>
<protein>
    <submittedName>
        <fullName evidence="7">Uncharacterized protein</fullName>
    </submittedName>
</protein>
<keyword evidence="4 6" id="KW-1133">Transmembrane helix</keyword>
<feature type="transmembrane region" description="Helical" evidence="6">
    <location>
        <begin position="323"/>
        <end position="345"/>
    </location>
</feature>
<reference evidence="7" key="1">
    <citation type="submission" date="2023-01" db="EMBL/GenBank/DDBJ databases">
        <authorList>
            <person name="Piombo E."/>
        </authorList>
    </citation>
    <scope>NUCLEOTIDE SEQUENCE</scope>
</reference>
<evidence type="ECO:0000256" key="2">
    <source>
        <dbReference type="ARBA" id="ARBA00022448"/>
    </source>
</evidence>
<comment type="subcellular location">
    <subcellularLocation>
        <location evidence="1">Membrane</location>
        <topology evidence="1">Multi-pass membrane protein</topology>
    </subcellularLocation>
</comment>
<feature type="transmembrane region" description="Helical" evidence="6">
    <location>
        <begin position="125"/>
        <end position="143"/>
    </location>
</feature>
<dbReference type="GO" id="GO:0022857">
    <property type="term" value="F:transmembrane transporter activity"/>
    <property type="evidence" value="ECO:0007669"/>
    <property type="project" value="InterPro"/>
</dbReference>
<keyword evidence="3 6" id="KW-0812">Transmembrane</keyword>
<feature type="transmembrane region" description="Helical" evidence="6">
    <location>
        <begin position="54"/>
        <end position="75"/>
    </location>
</feature>
<dbReference type="Gene3D" id="1.20.1250.20">
    <property type="entry name" value="MFS general substrate transporter like domains"/>
    <property type="match status" value="2"/>
</dbReference>
<dbReference type="GO" id="GO:0016020">
    <property type="term" value="C:membrane"/>
    <property type="evidence" value="ECO:0007669"/>
    <property type="project" value="UniProtKB-SubCell"/>
</dbReference>
<keyword evidence="2" id="KW-0813">Transport</keyword>
<feature type="transmembrane region" description="Helical" evidence="6">
    <location>
        <begin position="163"/>
        <end position="183"/>
    </location>
</feature>
<evidence type="ECO:0000256" key="1">
    <source>
        <dbReference type="ARBA" id="ARBA00004141"/>
    </source>
</evidence>
<dbReference type="SUPFAM" id="SSF103473">
    <property type="entry name" value="MFS general substrate transporter"/>
    <property type="match status" value="1"/>
</dbReference>
<dbReference type="Pfam" id="PF07690">
    <property type="entry name" value="MFS_1"/>
    <property type="match status" value="1"/>
</dbReference>
<proteinExistence type="predicted"/>
<organism evidence="7 8">
    <name type="scientific">Clonostachys chloroleuca</name>
    <dbReference type="NCBI Taxonomy" id="1926264"/>
    <lineage>
        <taxon>Eukaryota</taxon>
        <taxon>Fungi</taxon>
        <taxon>Dikarya</taxon>
        <taxon>Ascomycota</taxon>
        <taxon>Pezizomycotina</taxon>
        <taxon>Sordariomycetes</taxon>
        <taxon>Hypocreomycetidae</taxon>
        <taxon>Hypocreales</taxon>
        <taxon>Bionectriaceae</taxon>
        <taxon>Clonostachys</taxon>
    </lineage>
</organism>
<accession>A0AA35M6W5</accession>
<comment type="caution">
    <text evidence="7">The sequence shown here is derived from an EMBL/GenBank/DDBJ whole genome shotgun (WGS) entry which is preliminary data.</text>
</comment>
<dbReference type="PANTHER" id="PTHR43791:SF54">
    <property type="entry name" value="MAJOR FACILITATOR SUPERFAMILY (MFS) PROFILE DOMAIN-CONTAINING PROTEIN-RELATED"/>
    <property type="match status" value="1"/>
</dbReference>
<evidence type="ECO:0000256" key="5">
    <source>
        <dbReference type="ARBA" id="ARBA00023136"/>
    </source>
</evidence>
<sequence length="346" mass="38950">MTPSVKDTDMDMLLPRKNSSCIHEEVAAVGGPSGLAQGGLAFDRNFPEDRRKKILWKVEIRLIPLLILLYLFAYIDRVNIGNAKIEGLSRGLRMADHQYRICLSIFYVPYLLNHYLSKMSHPSRYIATIIVAWGIVMTMAGLVRNFGGLVTIRILLGAAGWSWIFILEGAFTVFLGVLTYLFLIDSPSQSSRWLEPDETRYLELRQRADPSRRAAQATKEGSTRSETMKAFWSVITDWQIWLHGIIYWSNTVPNNILKYTMPQIVRNMGFESTTAQLLTIPPCCVGAVSAFFLSWFADRFSWPINPCGNAWNLNNLAGPAKRAMGIAFMLCIGHLGGIIGGFIFVE</sequence>
<dbReference type="PANTHER" id="PTHR43791">
    <property type="entry name" value="PERMEASE-RELATED"/>
    <property type="match status" value="1"/>
</dbReference>
<gene>
    <name evidence="7" type="ORF">CCHLO57077_00018098</name>
</gene>